<proteinExistence type="predicted"/>
<reference evidence="1" key="1">
    <citation type="submission" date="2021-06" db="EMBL/GenBank/DDBJ databases">
        <authorList>
            <person name="Kallberg Y."/>
            <person name="Tangrot J."/>
            <person name="Rosling A."/>
        </authorList>
    </citation>
    <scope>NUCLEOTIDE SEQUENCE</scope>
    <source>
        <strain evidence="1">87-6 pot B 2015</strain>
    </source>
</reference>
<organism evidence="1 2">
    <name type="scientific">Funneliformis mosseae</name>
    <name type="common">Endomycorrhizal fungus</name>
    <name type="synonym">Glomus mosseae</name>
    <dbReference type="NCBI Taxonomy" id="27381"/>
    <lineage>
        <taxon>Eukaryota</taxon>
        <taxon>Fungi</taxon>
        <taxon>Fungi incertae sedis</taxon>
        <taxon>Mucoromycota</taxon>
        <taxon>Glomeromycotina</taxon>
        <taxon>Glomeromycetes</taxon>
        <taxon>Glomerales</taxon>
        <taxon>Glomeraceae</taxon>
        <taxon>Funneliformis</taxon>
    </lineage>
</organism>
<sequence length="113" mass="13357">MSNSRNSFEVIDNPFIRDLFQELNLRYIPPLRTTLSEQLLDQEVTRVSLNIEKELKFLDHLILNAALIATKLWQSLSYDKQESYELISHLCRFEAYLAPYDLPYIENMDTSEL</sequence>
<dbReference type="AlphaFoldDB" id="A0A9N9BQA5"/>
<keyword evidence="2" id="KW-1185">Reference proteome</keyword>
<name>A0A9N9BQA5_FUNMO</name>
<evidence type="ECO:0000313" key="1">
    <source>
        <dbReference type="EMBL" id="CAG8575908.1"/>
    </source>
</evidence>
<dbReference type="Proteomes" id="UP000789375">
    <property type="component" value="Unassembled WGS sequence"/>
</dbReference>
<accession>A0A9N9BQA5</accession>
<comment type="caution">
    <text evidence="1">The sequence shown here is derived from an EMBL/GenBank/DDBJ whole genome shotgun (WGS) entry which is preliminary data.</text>
</comment>
<protein>
    <submittedName>
        <fullName evidence="1">8720_t:CDS:1</fullName>
    </submittedName>
</protein>
<gene>
    <name evidence="1" type="ORF">FMOSSE_LOCUS7696</name>
</gene>
<evidence type="ECO:0000313" key="2">
    <source>
        <dbReference type="Proteomes" id="UP000789375"/>
    </source>
</evidence>
<dbReference type="EMBL" id="CAJVPP010001850">
    <property type="protein sequence ID" value="CAG8575908.1"/>
    <property type="molecule type" value="Genomic_DNA"/>
</dbReference>